<reference evidence="1 2" key="1">
    <citation type="journal article" date="2022" name="New Phytol.">
        <title>Ecological generalism drives hyperdiversity of secondary metabolite gene clusters in xylarialean endophytes.</title>
        <authorList>
            <person name="Franco M.E.E."/>
            <person name="Wisecaver J.H."/>
            <person name="Arnold A.E."/>
            <person name="Ju Y.M."/>
            <person name="Slot J.C."/>
            <person name="Ahrendt S."/>
            <person name="Moore L.P."/>
            <person name="Eastman K.E."/>
            <person name="Scott K."/>
            <person name="Konkel Z."/>
            <person name="Mondo S.J."/>
            <person name="Kuo A."/>
            <person name="Hayes R.D."/>
            <person name="Haridas S."/>
            <person name="Andreopoulos B."/>
            <person name="Riley R."/>
            <person name="LaButti K."/>
            <person name="Pangilinan J."/>
            <person name="Lipzen A."/>
            <person name="Amirebrahimi M."/>
            <person name="Yan J."/>
            <person name="Adam C."/>
            <person name="Keymanesh K."/>
            <person name="Ng V."/>
            <person name="Louie K."/>
            <person name="Northen T."/>
            <person name="Drula E."/>
            <person name="Henrissat B."/>
            <person name="Hsieh H.M."/>
            <person name="Youens-Clark K."/>
            <person name="Lutzoni F."/>
            <person name="Miadlikowska J."/>
            <person name="Eastwood D.C."/>
            <person name="Hamelin R.C."/>
            <person name="Grigoriev I.V."/>
            <person name="U'Ren J.M."/>
        </authorList>
    </citation>
    <scope>NUCLEOTIDE SEQUENCE [LARGE SCALE GENOMIC DNA]</scope>
    <source>
        <strain evidence="1 2">CBS 119005</strain>
    </source>
</reference>
<dbReference type="Proteomes" id="UP001497700">
    <property type="component" value="Unassembled WGS sequence"/>
</dbReference>
<comment type="caution">
    <text evidence="1">The sequence shown here is derived from an EMBL/GenBank/DDBJ whole genome shotgun (WGS) entry which is preliminary data.</text>
</comment>
<organism evidence="1 2">
    <name type="scientific">Hypoxylon rubiginosum</name>
    <dbReference type="NCBI Taxonomy" id="110542"/>
    <lineage>
        <taxon>Eukaryota</taxon>
        <taxon>Fungi</taxon>
        <taxon>Dikarya</taxon>
        <taxon>Ascomycota</taxon>
        <taxon>Pezizomycotina</taxon>
        <taxon>Sordariomycetes</taxon>
        <taxon>Xylariomycetidae</taxon>
        <taxon>Xylariales</taxon>
        <taxon>Hypoxylaceae</taxon>
        <taxon>Hypoxylon</taxon>
    </lineage>
</organism>
<evidence type="ECO:0000313" key="2">
    <source>
        <dbReference type="Proteomes" id="UP001497700"/>
    </source>
</evidence>
<sequence>MDSAGAKSTMSRDMQELTTGRETISNTVKGHKANLTNPNTSEKSKENSREVIDGMGGDDAHYGNQNQPRTKTAAEDIDGSRAMLQ</sequence>
<proteinExistence type="predicted"/>
<name>A0ACB9YW40_9PEZI</name>
<gene>
    <name evidence="1" type="ORF">F4820DRAFT_450257</name>
</gene>
<dbReference type="EMBL" id="MU393509">
    <property type="protein sequence ID" value="KAI4863190.1"/>
    <property type="molecule type" value="Genomic_DNA"/>
</dbReference>
<evidence type="ECO:0000313" key="1">
    <source>
        <dbReference type="EMBL" id="KAI4863190.1"/>
    </source>
</evidence>
<protein>
    <submittedName>
        <fullName evidence="1">Uncharacterized protein</fullName>
    </submittedName>
</protein>
<accession>A0ACB9YW40</accession>
<keyword evidence="2" id="KW-1185">Reference proteome</keyword>